<name>A0ABX5F7F1_9CHRO</name>
<reference evidence="1 2" key="2">
    <citation type="submission" date="2018-03" db="EMBL/GenBank/DDBJ databases">
        <title>The ancient ancestry and fast evolution of plastids.</title>
        <authorList>
            <person name="Moore K.R."/>
            <person name="Magnabosco C."/>
            <person name="Momper L."/>
            <person name="Gold D.A."/>
            <person name="Bosak T."/>
            <person name="Fournier G.P."/>
        </authorList>
    </citation>
    <scope>NUCLEOTIDE SEQUENCE [LARGE SCALE GENOMIC DNA]</scope>
    <source>
        <strain evidence="1 2">CCALA 015</strain>
    </source>
</reference>
<keyword evidence="2" id="KW-1185">Reference proteome</keyword>
<dbReference type="EMBL" id="PVWP01000005">
    <property type="protein sequence ID" value="PSB37539.1"/>
    <property type="molecule type" value="Genomic_DNA"/>
</dbReference>
<protein>
    <recommendedName>
        <fullName evidence="3">GIY-YIG domain-containing protein</fullName>
    </recommendedName>
</protein>
<dbReference type="CDD" id="cd10447">
    <property type="entry name" value="GIY-YIG_unchar_2"/>
    <property type="match status" value="1"/>
</dbReference>
<dbReference type="Proteomes" id="UP000238218">
    <property type="component" value="Unassembled WGS sequence"/>
</dbReference>
<reference evidence="1 2" key="1">
    <citation type="submission" date="2018-02" db="EMBL/GenBank/DDBJ databases">
        <authorList>
            <person name="Moore K."/>
            <person name="Momper L."/>
        </authorList>
    </citation>
    <scope>NUCLEOTIDE SEQUENCE [LARGE SCALE GENOMIC DNA]</scope>
    <source>
        <strain evidence="1 2">CCALA 015</strain>
    </source>
</reference>
<comment type="caution">
    <text evidence="1">The sequence shown here is derived from an EMBL/GenBank/DDBJ whole genome shotgun (WGS) entry which is preliminary data.</text>
</comment>
<organism evidence="1 2">
    <name type="scientific">Aphanothece cf. minutissima CCALA 015</name>
    <dbReference type="NCBI Taxonomy" id="2107695"/>
    <lineage>
        <taxon>Bacteria</taxon>
        <taxon>Bacillati</taxon>
        <taxon>Cyanobacteriota</taxon>
        <taxon>Cyanophyceae</taxon>
        <taxon>Oscillatoriophycideae</taxon>
        <taxon>Chroococcales</taxon>
        <taxon>Aphanothecaceae</taxon>
        <taxon>Aphanothece</taxon>
    </lineage>
</organism>
<dbReference type="RefSeq" id="WP_106220830.1">
    <property type="nucleotide sequence ID" value="NZ_PVWP01000005.1"/>
</dbReference>
<accession>A0ABX5F7F1</accession>
<proteinExistence type="predicted"/>
<gene>
    <name evidence="1" type="ORF">C7B81_08465</name>
</gene>
<sequence length="110" mass="12199">MTTTRPFALRLFVPSGLPEGMRIVEKTNWSGIGYVIPRSQLNEFTQRPEAGRPGVYVLTGPDPEDGGADLAYIGEADPLGRRLEQHQAKEFWTTAYAFTSKDGYLNKAHA</sequence>
<evidence type="ECO:0000313" key="2">
    <source>
        <dbReference type="Proteomes" id="UP000238218"/>
    </source>
</evidence>
<evidence type="ECO:0008006" key="3">
    <source>
        <dbReference type="Google" id="ProtNLM"/>
    </source>
</evidence>
<evidence type="ECO:0000313" key="1">
    <source>
        <dbReference type="EMBL" id="PSB37539.1"/>
    </source>
</evidence>